<reference evidence="7" key="1">
    <citation type="submission" date="2011-12" db="EMBL/GenBank/DDBJ databases">
        <title>The complete genome of chromosome of Sulfobacillus acidophilus DSM 10332.</title>
        <authorList>
            <person name="Lucas S."/>
            <person name="Han J."/>
            <person name="Lapidus A."/>
            <person name="Bruce D."/>
            <person name="Goodwin L."/>
            <person name="Pitluck S."/>
            <person name="Peters L."/>
            <person name="Kyrpides N."/>
            <person name="Mavromatis K."/>
            <person name="Ivanova N."/>
            <person name="Mikhailova N."/>
            <person name="Chertkov O."/>
            <person name="Saunders E."/>
            <person name="Detter J.C."/>
            <person name="Tapia R."/>
            <person name="Han C."/>
            <person name="Land M."/>
            <person name="Hauser L."/>
            <person name="Markowitz V."/>
            <person name="Cheng J.-F."/>
            <person name="Hugenholtz P."/>
            <person name="Woyke T."/>
            <person name="Wu D."/>
            <person name="Pukall R."/>
            <person name="Gehrich-Schroeter G."/>
            <person name="Schneider S."/>
            <person name="Klenk H.-P."/>
            <person name="Eisen J.A."/>
        </authorList>
    </citation>
    <scope>NUCLEOTIDE SEQUENCE [LARGE SCALE GENOMIC DNA]</scope>
    <source>
        <strain evidence="7">ATCC 700253 / DSM 10332 / NAL</strain>
    </source>
</reference>
<dbReference type="PROSITE" id="PS50893">
    <property type="entry name" value="ABC_TRANSPORTER_2"/>
    <property type="match status" value="1"/>
</dbReference>
<keyword evidence="7" id="KW-1185">Reference proteome</keyword>
<dbReference type="Pfam" id="PF00005">
    <property type="entry name" value="ABC_tran"/>
    <property type="match status" value="1"/>
</dbReference>
<dbReference type="PANTHER" id="PTHR42711">
    <property type="entry name" value="ABC TRANSPORTER ATP-BINDING PROTEIN"/>
    <property type="match status" value="1"/>
</dbReference>
<dbReference type="Proteomes" id="UP000005439">
    <property type="component" value="Chromosome"/>
</dbReference>
<evidence type="ECO:0000313" key="6">
    <source>
        <dbReference type="EMBL" id="AEW06751.1"/>
    </source>
</evidence>
<comment type="similarity">
    <text evidence="1">Belongs to the ABC transporter superfamily.</text>
</comment>
<evidence type="ECO:0000256" key="2">
    <source>
        <dbReference type="ARBA" id="ARBA00022448"/>
    </source>
</evidence>
<evidence type="ECO:0000256" key="4">
    <source>
        <dbReference type="ARBA" id="ARBA00022840"/>
    </source>
</evidence>
<dbReference type="Gene3D" id="3.40.50.300">
    <property type="entry name" value="P-loop containing nucleotide triphosphate hydrolases"/>
    <property type="match status" value="1"/>
</dbReference>
<protein>
    <submittedName>
        <fullName evidence="6">ABC transporter related protein</fullName>
    </submittedName>
</protein>
<dbReference type="InterPro" id="IPR027417">
    <property type="entry name" value="P-loop_NTPase"/>
</dbReference>
<evidence type="ECO:0000313" key="7">
    <source>
        <dbReference type="Proteomes" id="UP000005439"/>
    </source>
</evidence>
<evidence type="ECO:0000259" key="5">
    <source>
        <dbReference type="PROSITE" id="PS50893"/>
    </source>
</evidence>
<dbReference type="InterPro" id="IPR017871">
    <property type="entry name" value="ABC_transporter-like_CS"/>
</dbReference>
<dbReference type="SMART" id="SM00382">
    <property type="entry name" value="AAA"/>
    <property type="match status" value="1"/>
</dbReference>
<dbReference type="SUPFAM" id="SSF52540">
    <property type="entry name" value="P-loop containing nucleoside triphosphate hydrolases"/>
    <property type="match status" value="1"/>
</dbReference>
<dbReference type="KEGG" id="sap:Sulac_3305"/>
<proteinExistence type="inferred from homology"/>
<dbReference type="PANTHER" id="PTHR42711:SF5">
    <property type="entry name" value="ABC TRANSPORTER ATP-BINDING PROTEIN NATA"/>
    <property type="match status" value="1"/>
</dbReference>
<gene>
    <name evidence="6" type="ordered locus">Sulac_3305</name>
</gene>
<reference evidence="6 7" key="2">
    <citation type="journal article" date="2012" name="Stand. Genomic Sci.">
        <title>Complete genome sequence of the moderately thermophilic mineral-sulfide-oxidizing firmicute Sulfobacillus acidophilus type strain (NAL(T)).</title>
        <authorList>
            <person name="Anderson I."/>
            <person name="Chertkov O."/>
            <person name="Chen A."/>
            <person name="Saunders E."/>
            <person name="Lapidus A."/>
            <person name="Nolan M."/>
            <person name="Lucas S."/>
            <person name="Hammon N."/>
            <person name="Deshpande S."/>
            <person name="Cheng J.F."/>
            <person name="Han C."/>
            <person name="Tapia R."/>
            <person name="Goodwin L.A."/>
            <person name="Pitluck S."/>
            <person name="Liolios K."/>
            <person name="Pagani I."/>
            <person name="Ivanova N."/>
            <person name="Mikhailova N."/>
            <person name="Pati A."/>
            <person name="Palaniappan K."/>
            <person name="Land M."/>
            <person name="Pan C."/>
            <person name="Rohde M."/>
            <person name="Pukall R."/>
            <person name="Goker M."/>
            <person name="Detter J.C."/>
            <person name="Woyke T."/>
            <person name="Bristow J."/>
            <person name="Eisen J.A."/>
            <person name="Markowitz V."/>
            <person name="Hugenholtz P."/>
            <person name="Kyrpides N.C."/>
            <person name="Klenk H.P."/>
            <person name="Mavromatis K."/>
        </authorList>
    </citation>
    <scope>NUCLEOTIDE SEQUENCE [LARGE SCALE GENOMIC DNA]</scope>
    <source>
        <strain evidence="7">ATCC 700253 / DSM 10332 / NAL</strain>
    </source>
</reference>
<feature type="domain" description="ABC transporter" evidence="5">
    <location>
        <begin position="7"/>
        <end position="234"/>
    </location>
</feature>
<dbReference type="HOGENOM" id="CLU_000604_1_2_9"/>
<dbReference type="PROSITE" id="PS00211">
    <property type="entry name" value="ABC_TRANSPORTER_1"/>
    <property type="match status" value="1"/>
</dbReference>
<dbReference type="EMBL" id="CP003179">
    <property type="protein sequence ID" value="AEW06751.1"/>
    <property type="molecule type" value="Genomic_DNA"/>
</dbReference>
<dbReference type="GO" id="GO:0005524">
    <property type="term" value="F:ATP binding"/>
    <property type="evidence" value="ECO:0007669"/>
    <property type="project" value="UniProtKB-KW"/>
</dbReference>
<organism evidence="6 7">
    <name type="scientific">Sulfobacillus acidophilus (strain ATCC 700253 / DSM 10332 / NAL)</name>
    <dbReference type="NCBI Taxonomy" id="679936"/>
    <lineage>
        <taxon>Bacteria</taxon>
        <taxon>Bacillati</taxon>
        <taxon>Bacillota</taxon>
        <taxon>Clostridia</taxon>
        <taxon>Eubacteriales</taxon>
        <taxon>Clostridiales Family XVII. Incertae Sedis</taxon>
        <taxon>Sulfobacillus</taxon>
    </lineage>
</organism>
<dbReference type="InterPro" id="IPR003439">
    <property type="entry name" value="ABC_transporter-like_ATP-bd"/>
</dbReference>
<keyword evidence="4" id="KW-0067">ATP-binding</keyword>
<sequence>MGEAMGLTVSRLSKAFLSKPALNGLSFEVAEGAVHGIIGPNGAGKTTAMRMILRIMTPDQGHISWRGRPLDSVPRHHFGYVPEERGLYPKMRLSEQLEFFARLWGLGAQDSRTRVAEWVDRLALHPYLDRRGSELSKGNARKAQMALALLGSPELLVLDEPFEGMDPVNVRLMKDVIREIRRQGTTVLLSSHTMEFIEDLCQSVTVIQAGRAVAHGSLEAVRQSLGYRVLKIAWDELNTELLKDWERARRLTPEKVVDGQERWYRLSETLDSQTLLSEIGAIGDVRFYSVGPPDLEEVYVALVQGPLTEEKS</sequence>
<evidence type="ECO:0000256" key="3">
    <source>
        <dbReference type="ARBA" id="ARBA00022741"/>
    </source>
</evidence>
<dbReference type="STRING" id="679936.Sulac_3305"/>
<evidence type="ECO:0000256" key="1">
    <source>
        <dbReference type="ARBA" id="ARBA00005417"/>
    </source>
</evidence>
<dbReference type="GO" id="GO:0016887">
    <property type="term" value="F:ATP hydrolysis activity"/>
    <property type="evidence" value="ECO:0007669"/>
    <property type="project" value="InterPro"/>
</dbReference>
<dbReference type="AlphaFoldDB" id="G8TT51"/>
<keyword evidence="3" id="KW-0547">Nucleotide-binding</keyword>
<dbReference type="PATRIC" id="fig|679936.5.peg.3419"/>
<dbReference type="InterPro" id="IPR003593">
    <property type="entry name" value="AAA+_ATPase"/>
</dbReference>
<accession>G8TT51</accession>
<dbReference type="InterPro" id="IPR050763">
    <property type="entry name" value="ABC_transporter_ATP-binding"/>
</dbReference>
<keyword evidence="2" id="KW-0813">Transport</keyword>
<name>G8TT51_SULAD</name>